<dbReference type="EMBL" id="CP000601">
    <property type="protein sequence ID" value="ABP01267.1"/>
    <property type="molecule type" value="Genomic_DNA"/>
</dbReference>
<proteinExistence type="inferred from homology"/>
<organism evidence="2 4">
    <name type="scientific">Ostreococcus lucimarinus (strain CCE9901)</name>
    <dbReference type="NCBI Taxonomy" id="436017"/>
    <lineage>
        <taxon>Eukaryota</taxon>
        <taxon>Viridiplantae</taxon>
        <taxon>Chlorophyta</taxon>
        <taxon>Mamiellophyceae</taxon>
        <taxon>Mamiellales</taxon>
        <taxon>Bathycoccaceae</taxon>
        <taxon>Ostreococcus</taxon>
    </lineage>
</organism>
<dbReference type="STRING" id="436017.A4S6Q5"/>
<dbReference type="PANTHER" id="PTHR11034">
    <property type="entry name" value="N-MYC DOWNSTREAM REGULATED"/>
    <property type="match status" value="1"/>
</dbReference>
<gene>
    <name evidence="3" type="ORF">OSTLU_29706</name>
    <name evidence="2" type="ORF">OSTLU_51192</name>
</gene>
<dbReference type="SUPFAM" id="SSF53474">
    <property type="entry name" value="alpha/beta-Hydrolases"/>
    <property type="match status" value="1"/>
</dbReference>
<dbReference type="Proteomes" id="UP000001568">
    <property type="component" value="Chromosome 21"/>
</dbReference>
<dbReference type="InterPro" id="IPR004142">
    <property type="entry name" value="NDRG"/>
</dbReference>
<dbReference type="GeneID" id="5006882"/>
<dbReference type="AlphaFoldDB" id="A4S6Q5"/>
<evidence type="ECO:0000256" key="1">
    <source>
        <dbReference type="ARBA" id="ARBA00005598"/>
    </source>
</evidence>
<dbReference type="ESTHER" id="ostlu-a4s6q5">
    <property type="family name" value="Ndr_family"/>
</dbReference>
<evidence type="ECO:0008006" key="5">
    <source>
        <dbReference type="Google" id="ProtNLM"/>
    </source>
</evidence>
<dbReference type="RefSeq" id="XP_001422908.1">
    <property type="nucleotide sequence ID" value="XM_001422871.1"/>
</dbReference>
<dbReference type="RefSeq" id="XP_001420987.1">
    <property type="nucleotide sequence ID" value="XM_001420950.1"/>
</dbReference>
<dbReference type="HOGENOM" id="CLU_035361_2_0_1"/>
<dbReference type="Pfam" id="PF03096">
    <property type="entry name" value="Ndr"/>
    <property type="match status" value="1"/>
</dbReference>
<dbReference type="InterPro" id="IPR029058">
    <property type="entry name" value="AB_hydrolase_fold"/>
</dbReference>
<dbReference type="Proteomes" id="UP000001568">
    <property type="component" value="Chromosome 13"/>
</dbReference>
<name>A4S6Q5_OSTLU</name>
<reference evidence="2 4" key="1">
    <citation type="journal article" date="2007" name="Proc. Natl. Acad. Sci. U.S.A.">
        <title>The tiny eukaryote Ostreococcus provides genomic insights into the paradox of plankton speciation.</title>
        <authorList>
            <person name="Palenik B."/>
            <person name="Grimwood J."/>
            <person name="Aerts A."/>
            <person name="Rouze P."/>
            <person name="Salamov A."/>
            <person name="Putnam N."/>
            <person name="Dupont C."/>
            <person name="Jorgensen R."/>
            <person name="Derelle E."/>
            <person name="Rombauts S."/>
            <person name="Zhou K."/>
            <person name="Otillar R."/>
            <person name="Merchant S.S."/>
            <person name="Podell S."/>
            <person name="Gaasterland T."/>
            <person name="Napoli C."/>
            <person name="Gendler K."/>
            <person name="Manuell A."/>
            <person name="Tai V."/>
            <person name="Vallon O."/>
            <person name="Piganeau G."/>
            <person name="Jancek S."/>
            <person name="Heijde M."/>
            <person name="Jabbari K."/>
            <person name="Bowler C."/>
            <person name="Lohr M."/>
            <person name="Robbens S."/>
            <person name="Werner G."/>
            <person name="Dubchak I."/>
            <person name="Pazour G.J."/>
            <person name="Ren Q."/>
            <person name="Paulsen I."/>
            <person name="Delwiche C."/>
            <person name="Schmutz J."/>
            <person name="Rokhsar D."/>
            <person name="Van de Peer Y."/>
            <person name="Moreau H."/>
            <person name="Grigoriev I.V."/>
        </authorList>
    </citation>
    <scope>NUCLEOTIDE SEQUENCE [LARGE SCALE GENOMIC DNA]</scope>
    <source>
        <strain evidence="2 4">CCE9901</strain>
    </source>
</reference>
<dbReference type="EMBL" id="CP000593">
    <property type="protein sequence ID" value="ABO99280.1"/>
    <property type="molecule type" value="Genomic_DNA"/>
</dbReference>
<dbReference type="Gene3D" id="3.40.50.1820">
    <property type="entry name" value="alpha/beta hydrolase"/>
    <property type="match status" value="1"/>
</dbReference>
<comment type="similarity">
    <text evidence="1">Belongs to the NDRG family.</text>
</comment>
<dbReference type="eggNOG" id="KOG2931">
    <property type="taxonomic scope" value="Eukaryota"/>
</dbReference>
<dbReference type="Gramene" id="ABO99280">
    <property type="protein sequence ID" value="ABO99280"/>
    <property type="gene ID" value="OSTLU_51192"/>
</dbReference>
<dbReference type="KEGG" id="olu:OSTLU_29706"/>
<dbReference type="OrthoDB" id="741027at2759"/>
<dbReference type="GeneID" id="5004988"/>
<accession>A4S6Q5</accession>
<evidence type="ECO:0000313" key="3">
    <source>
        <dbReference type="EMBL" id="ABP01267.1"/>
    </source>
</evidence>
<dbReference type="KEGG" id="olu:OSTLU_51192"/>
<sequence length="316" mass="34223">MSLPEDGLDLLPAASFDVSGVAHVVPTRHGPVTVTAQGADRSRPALVTYHDVGLNHRTCFQPLFVCAGPRSDLVSRFCAYHIDAPGCQDGARGRDRGGDGDAATTATTLDAHAEIVEDVVKHFGLRDVTCLGVGAGATVMALYAGRHSSACRAGIFVSPSCGRARTMEHALGAVCKFNLKRHGWTPWTLKHLLKRMFSYRGLGGSNGMYESDLAQTARREMREMNPEATLAYYDAALHRLDNEHVYASLDIDAMILAGTSSPWYKDTIVMNSLMKASKTSWIEIEGCGTVATMEDPQQLLSPINLFIQRLKSQGLA</sequence>
<keyword evidence="4" id="KW-1185">Reference proteome</keyword>
<protein>
    <recommendedName>
        <fullName evidence="5">AB hydrolase-1 domain-containing protein</fullName>
    </recommendedName>
</protein>
<dbReference type="OMA" id="EHPPDFE"/>
<evidence type="ECO:0000313" key="4">
    <source>
        <dbReference type="Proteomes" id="UP000001568"/>
    </source>
</evidence>
<dbReference type="Gramene" id="ABP01267">
    <property type="protein sequence ID" value="ABP01267"/>
    <property type="gene ID" value="OSTLU_29706"/>
</dbReference>
<evidence type="ECO:0000313" key="2">
    <source>
        <dbReference type="EMBL" id="ABO99280.1"/>
    </source>
</evidence>